<gene>
    <name evidence="4" type="ORF">EJ04DRAFT_492110</name>
</gene>
<sequence length="431" mass="48382">MKPGRLPLRAQSRPLCQLCEFVSRQSAQRRSFLAASTVQAPSIRRVARHHGVAPLTQTRTLTTMKTTKKAPQKQEEAESARQNLDQVLLTLQQAEERIQEIVNSGKVEDETPTLQVLNALEWVAEQSDLIRKGRQPVTVHVRQSSASAILSLGGDESTAPSKTTTRSQTNDHLPTSDHLSQLAEDLLRHPNVFISPSALSKYVDIQWALDRVHKIPDMFALYAHKPVPELGSSPPKFSKPSPKSFKQAIPTETAEKALRAAIGTKDLALAMNVIDTTYCSPAWKRYKILTKLGPPGTLAAITPLALYMIAQEASVYSSYIDPWTFKMYAFAGLFTYVTCTGTLGFVAMTTWNDHFERVVWRPGIPLTERWLREDERAALDKVACAWGFKEKWRRGDEEGEEWEALREWIYLRGMILDKSDLLEGMNPPSGQ</sequence>
<evidence type="ECO:0000313" key="4">
    <source>
        <dbReference type="EMBL" id="KAF2735250.1"/>
    </source>
</evidence>
<dbReference type="Proteomes" id="UP000799444">
    <property type="component" value="Unassembled WGS sequence"/>
</dbReference>
<comment type="caution">
    <text evidence="4">The sequence shown here is derived from an EMBL/GenBank/DDBJ whole genome shotgun (WGS) entry which is preliminary data.</text>
</comment>
<feature type="transmembrane region" description="Helical" evidence="3">
    <location>
        <begin position="330"/>
        <end position="351"/>
    </location>
</feature>
<feature type="compositionally biased region" description="Polar residues" evidence="2">
    <location>
        <begin position="158"/>
        <end position="176"/>
    </location>
</feature>
<reference evidence="4" key="1">
    <citation type="journal article" date="2020" name="Stud. Mycol.">
        <title>101 Dothideomycetes genomes: a test case for predicting lifestyles and emergence of pathogens.</title>
        <authorList>
            <person name="Haridas S."/>
            <person name="Albert R."/>
            <person name="Binder M."/>
            <person name="Bloem J."/>
            <person name="Labutti K."/>
            <person name="Salamov A."/>
            <person name="Andreopoulos B."/>
            <person name="Baker S."/>
            <person name="Barry K."/>
            <person name="Bills G."/>
            <person name="Bluhm B."/>
            <person name="Cannon C."/>
            <person name="Castanera R."/>
            <person name="Culley D."/>
            <person name="Daum C."/>
            <person name="Ezra D."/>
            <person name="Gonzalez J."/>
            <person name="Henrissat B."/>
            <person name="Kuo A."/>
            <person name="Liang C."/>
            <person name="Lipzen A."/>
            <person name="Lutzoni F."/>
            <person name="Magnuson J."/>
            <person name="Mondo S."/>
            <person name="Nolan M."/>
            <person name="Ohm R."/>
            <person name="Pangilinan J."/>
            <person name="Park H.-J."/>
            <person name="Ramirez L."/>
            <person name="Alfaro M."/>
            <person name="Sun H."/>
            <person name="Tritt A."/>
            <person name="Yoshinaga Y."/>
            <person name="Zwiers L.-H."/>
            <person name="Turgeon B."/>
            <person name="Goodwin S."/>
            <person name="Spatafora J."/>
            <person name="Crous P."/>
            <person name="Grigoriev I."/>
        </authorList>
    </citation>
    <scope>NUCLEOTIDE SEQUENCE</scope>
    <source>
        <strain evidence="4">CBS 125425</strain>
    </source>
</reference>
<dbReference type="AlphaFoldDB" id="A0A9P4R1C5"/>
<evidence type="ECO:0000256" key="3">
    <source>
        <dbReference type="SAM" id="Phobius"/>
    </source>
</evidence>
<keyword evidence="3" id="KW-1133">Transmembrane helix</keyword>
<feature type="transmembrane region" description="Helical" evidence="3">
    <location>
        <begin position="292"/>
        <end position="310"/>
    </location>
</feature>
<dbReference type="EMBL" id="ML996138">
    <property type="protein sequence ID" value="KAF2735250.1"/>
    <property type="molecule type" value="Genomic_DNA"/>
</dbReference>
<accession>A0A9P4R1C5</accession>
<keyword evidence="3" id="KW-0812">Transmembrane</keyword>
<keyword evidence="3" id="KW-0472">Membrane</keyword>
<organism evidence="4 5">
    <name type="scientific">Polyplosphaeria fusca</name>
    <dbReference type="NCBI Taxonomy" id="682080"/>
    <lineage>
        <taxon>Eukaryota</taxon>
        <taxon>Fungi</taxon>
        <taxon>Dikarya</taxon>
        <taxon>Ascomycota</taxon>
        <taxon>Pezizomycotina</taxon>
        <taxon>Dothideomycetes</taxon>
        <taxon>Pleosporomycetidae</taxon>
        <taxon>Pleosporales</taxon>
        <taxon>Tetraplosphaeriaceae</taxon>
        <taxon>Polyplosphaeria</taxon>
    </lineage>
</organism>
<evidence type="ECO:0000256" key="2">
    <source>
        <dbReference type="SAM" id="MobiDB-lite"/>
    </source>
</evidence>
<feature type="coiled-coil region" evidence="1">
    <location>
        <begin position="77"/>
        <end position="104"/>
    </location>
</feature>
<proteinExistence type="predicted"/>
<evidence type="ECO:0000313" key="5">
    <source>
        <dbReference type="Proteomes" id="UP000799444"/>
    </source>
</evidence>
<dbReference type="OrthoDB" id="5360701at2759"/>
<feature type="region of interest" description="Disordered" evidence="2">
    <location>
        <begin position="150"/>
        <end position="176"/>
    </location>
</feature>
<evidence type="ECO:0000256" key="1">
    <source>
        <dbReference type="SAM" id="Coils"/>
    </source>
</evidence>
<name>A0A9P4R1C5_9PLEO</name>
<protein>
    <submittedName>
        <fullName evidence="4">Uncharacterized protein</fullName>
    </submittedName>
</protein>
<keyword evidence="5" id="KW-1185">Reference proteome</keyword>
<keyword evidence="1" id="KW-0175">Coiled coil</keyword>